<comment type="caution">
    <text evidence="10">The sequence shown here is derived from an EMBL/GenBank/DDBJ whole genome shotgun (WGS) entry which is preliminary data.</text>
</comment>
<feature type="transmembrane region" description="Helical" evidence="9">
    <location>
        <begin position="81"/>
        <end position="99"/>
    </location>
</feature>
<organism evidence="10 11">
    <name type="scientific">Hypnocyclicus thermotrophus</name>
    <dbReference type="NCBI Taxonomy" id="1627895"/>
    <lineage>
        <taxon>Bacteria</taxon>
        <taxon>Fusobacteriati</taxon>
        <taxon>Fusobacteriota</taxon>
        <taxon>Fusobacteriia</taxon>
        <taxon>Fusobacteriales</taxon>
        <taxon>Fusobacteriaceae</taxon>
        <taxon>Hypnocyclicus</taxon>
    </lineage>
</organism>
<keyword evidence="1" id="KW-0813">Transport</keyword>
<sequence>MLTKFFQKQLMMRKVLYSLIPIFIYSIYLHGLKFLISTIFIFLFGSITEYFFTKIQNKKISEAVLVSCALYALSIPPYAPIWISSIGIIFGITFAKMVFGGFGRNIFNPAIAARLFVYISFPVAFNSYTLDTAVGATPLSIFRNGYTFSKIRLFLGNYLGTFGETSTLLIILAAIYLIYTKTANWKLMFSTLLSFSILNSIFYFTNIINIDPLSSIFAGSFLFVIVFMVTDPVTAPKQKLSIWLYGTLIGLSISLIRTFSLFPEGTSFAILLGNSFAPLFDEFSKKIKERKEAKA</sequence>
<reference evidence="10 11" key="1">
    <citation type="submission" date="2019-03" db="EMBL/GenBank/DDBJ databases">
        <title>Genomic Encyclopedia of Type Strains, Phase IV (KMG-IV): sequencing the most valuable type-strain genomes for metagenomic binning, comparative biology and taxonomic classification.</title>
        <authorList>
            <person name="Goeker M."/>
        </authorList>
    </citation>
    <scope>NUCLEOTIDE SEQUENCE [LARGE SCALE GENOMIC DNA]</scope>
    <source>
        <strain evidence="10 11">DSM 100055</strain>
    </source>
</reference>
<keyword evidence="8 9" id="KW-0472">Membrane</keyword>
<proteinExistence type="predicted"/>
<dbReference type="PANTHER" id="PTHR30578:SF1">
    <property type="entry name" value="NA(+)-TRANSLOCATING NADH-QUINONE REDUCTASE SUBUNIT B"/>
    <property type="match status" value="1"/>
</dbReference>
<evidence type="ECO:0000256" key="9">
    <source>
        <dbReference type="SAM" id="Phobius"/>
    </source>
</evidence>
<feature type="transmembrane region" description="Helical" evidence="9">
    <location>
        <begin position="242"/>
        <end position="262"/>
    </location>
</feature>
<dbReference type="GO" id="GO:0005886">
    <property type="term" value="C:plasma membrane"/>
    <property type="evidence" value="ECO:0007669"/>
    <property type="project" value="TreeGrafter"/>
</dbReference>
<name>A0AA46DZZ4_9FUSO</name>
<dbReference type="InterPro" id="IPR004338">
    <property type="entry name" value="NqrB/RnfD"/>
</dbReference>
<keyword evidence="4" id="KW-0288">FMN</keyword>
<accession>A0AA46DZZ4</accession>
<keyword evidence="3" id="KW-0285">Flavoprotein</keyword>
<evidence type="ECO:0000256" key="8">
    <source>
        <dbReference type="ARBA" id="ARBA00023136"/>
    </source>
</evidence>
<evidence type="ECO:0000256" key="6">
    <source>
        <dbReference type="ARBA" id="ARBA00022967"/>
    </source>
</evidence>
<keyword evidence="11" id="KW-1185">Reference proteome</keyword>
<feature type="transmembrane region" description="Helical" evidence="9">
    <location>
        <begin position="187"/>
        <end position="207"/>
    </location>
</feature>
<dbReference type="AlphaFoldDB" id="A0AA46DZZ4"/>
<evidence type="ECO:0000256" key="4">
    <source>
        <dbReference type="ARBA" id="ARBA00022643"/>
    </source>
</evidence>
<protein>
    <submittedName>
        <fullName evidence="10">Na+-transporting NADH:ubiquinone oxidoreductase subunit B</fullName>
    </submittedName>
</protein>
<evidence type="ECO:0000256" key="1">
    <source>
        <dbReference type="ARBA" id="ARBA00022448"/>
    </source>
</evidence>
<dbReference type="EMBL" id="SOBG01000002">
    <property type="protein sequence ID" value="TDT72005.1"/>
    <property type="molecule type" value="Genomic_DNA"/>
</dbReference>
<dbReference type="GO" id="GO:0055085">
    <property type="term" value="P:transmembrane transport"/>
    <property type="evidence" value="ECO:0007669"/>
    <property type="project" value="InterPro"/>
</dbReference>
<evidence type="ECO:0000256" key="2">
    <source>
        <dbReference type="ARBA" id="ARBA00022553"/>
    </source>
</evidence>
<evidence type="ECO:0000256" key="3">
    <source>
        <dbReference type="ARBA" id="ARBA00022630"/>
    </source>
</evidence>
<keyword evidence="7 9" id="KW-1133">Transmembrane helix</keyword>
<evidence type="ECO:0000256" key="7">
    <source>
        <dbReference type="ARBA" id="ARBA00022989"/>
    </source>
</evidence>
<dbReference type="PANTHER" id="PTHR30578">
    <property type="entry name" value="ELECTRON TRANSPORT COMPLEX PROTEIN RNFD"/>
    <property type="match status" value="1"/>
</dbReference>
<feature type="transmembrane region" description="Helical" evidence="9">
    <location>
        <begin position="111"/>
        <end position="130"/>
    </location>
</feature>
<evidence type="ECO:0000313" key="10">
    <source>
        <dbReference type="EMBL" id="TDT72005.1"/>
    </source>
</evidence>
<keyword evidence="5 9" id="KW-0812">Transmembrane</keyword>
<dbReference type="Proteomes" id="UP000294678">
    <property type="component" value="Unassembled WGS sequence"/>
</dbReference>
<keyword evidence="6" id="KW-1278">Translocase</keyword>
<keyword evidence="2" id="KW-0597">Phosphoprotein</keyword>
<gene>
    <name evidence="10" type="ORF">EV215_0700</name>
</gene>
<evidence type="ECO:0000313" key="11">
    <source>
        <dbReference type="Proteomes" id="UP000294678"/>
    </source>
</evidence>
<dbReference type="RefSeq" id="WP_134112592.1">
    <property type="nucleotide sequence ID" value="NZ_SOBG01000002.1"/>
</dbReference>
<evidence type="ECO:0000256" key="5">
    <source>
        <dbReference type="ARBA" id="ARBA00022692"/>
    </source>
</evidence>
<feature type="transmembrane region" description="Helical" evidence="9">
    <location>
        <begin position="213"/>
        <end position="230"/>
    </location>
</feature>
<feature type="transmembrane region" description="Helical" evidence="9">
    <location>
        <begin position="158"/>
        <end position="180"/>
    </location>
</feature>
<dbReference type="Pfam" id="PF03116">
    <property type="entry name" value="NQR2_RnfD_RnfE"/>
    <property type="match status" value="1"/>
</dbReference>